<gene>
    <name evidence="2" type="ORF">G647_06895</name>
</gene>
<dbReference type="HOGENOM" id="CLU_3319994_0_0_1"/>
<reference evidence="2 3" key="1">
    <citation type="submission" date="2013-03" db="EMBL/GenBank/DDBJ databases">
        <title>The Genome Sequence of Cladophialophora carrionii CBS 160.54.</title>
        <authorList>
            <consortium name="The Broad Institute Genomics Platform"/>
            <person name="Cuomo C."/>
            <person name="de Hoog S."/>
            <person name="Gorbushina A."/>
            <person name="Walker B."/>
            <person name="Young S.K."/>
            <person name="Zeng Q."/>
            <person name="Gargeya S."/>
            <person name="Fitzgerald M."/>
            <person name="Haas B."/>
            <person name="Abouelleil A."/>
            <person name="Allen A.W."/>
            <person name="Alvarado L."/>
            <person name="Arachchi H.M."/>
            <person name="Berlin A.M."/>
            <person name="Chapman S.B."/>
            <person name="Gainer-Dewar J."/>
            <person name="Goldberg J."/>
            <person name="Griggs A."/>
            <person name="Gujja S."/>
            <person name="Hansen M."/>
            <person name="Howarth C."/>
            <person name="Imamovic A."/>
            <person name="Ireland A."/>
            <person name="Larimer J."/>
            <person name="McCowan C."/>
            <person name="Murphy C."/>
            <person name="Pearson M."/>
            <person name="Poon T.W."/>
            <person name="Priest M."/>
            <person name="Roberts A."/>
            <person name="Saif S."/>
            <person name="Shea T."/>
            <person name="Sisk P."/>
            <person name="Sykes S."/>
            <person name="Wortman J."/>
            <person name="Nusbaum C."/>
            <person name="Birren B."/>
        </authorList>
    </citation>
    <scope>NUCLEOTIDE SEQUENCE [LARGE SCALE GENOMIC DNA]</scope>
    <source>
        <strain evidence="2 3">CBS 160.54</strain>
    </source>
</reference>
<protein>
    <submittedName>
        <fullName evidence="2">Uncharacterized protein</fullName>
    </submittedName>
</protein>
<dbReference type="GeneID" id="19985388"/>
<proteinExistence type="predicted"/>
<evidence type="ECO:0000313" key="2">
    <source>
        <dbReference type="EMBL" id="ETI22819.1"/>
    </source>
</evidence>
<accession>V9D7B3</accession>
<dbReference type="VEuPathDB" id="FungiDB:G647_06895"/>
<evidence type="ECO:0000313" key="3">
    <source>
        <dbReference type="Proteomes" id="UP000030678"/>
    </source>
</evidence>
<dbReference type="RefSeq" id="XP_008729436.1">
    <property type="nucleotide sequence ID" value="XM_008731214.1"/>
</dbReference>
<dbReference type="AlphaFoldDB" id="V9D7B3"/>
<organism evidence="2 3">
    <name type="scientific">Cladophialophora carrionii CBS 160.54</name>
    <dbReference type="NCBI Taxonomy" id="1279043"/>
    <lineage>
        <taxon>Eukaryota</taxon>
        <taxon>Fungi</taxon>
        <taxon>Dikarya</taxon>
        <taxon>Ascomycota</taxon>
        <taxon>Pezizomycotina</taxon>
        <taxon>Eurotiomycetes</taxon>
        <taxon>Chaetothyriomycetidae</taxon>
        <taxon>Chaetothyriales</taxon>
        <taxon>Herpotrichiellaceae</taxon>
        <taxon>Cladophialophora</taxon>
    </lineage>
</organism>
<feature type="compositionally biased region" description="Polar residues" evidence="1">
    <location>
        <begin position="7"/>
        <end position="20"/>
    </location>
</feature>
<dbReference type="Proteomes" id="UP000030678">
    <property type="component" value="Unassembled WGS sequence"/>
</dbReference>
<feature type="region of interest" description="Disordered" evidence="1">
    <location>
        <begin position="1"/>
        <end position="20"/>
    </location>
</feature>
<evidence type="ECO:0000256" key="1">
    <source>
        <dbReference type="SAM" id="MobiDB-lite"/>
    </source>
</evidence>
<name>V9D7B3_9EURO</name>
<dbReference type="EMBL" id="KB822706">
    <property type="protein sequence ID" value="ETI22819.1"/>
    <property type="molecule type" value="Genomic_DNA"/>
</dbReference>
<sequence>MKHFHKSSTVTSRRQASRSTVYTVSLLGTRTSFTAKTRT</sequence>